<accession>A0AA42X0A2</accession>
<evidence type="ECO:0000313" key="2">
    <source>
        <dbReference type="Proteomes" id="UP001162318"/>
    </source>
</evidence>
<proteinExistence type="predicted"/>
<feature type="non-terminal residue" evidence="1">
    <location>
        <position position="1"/>
    </location>
</feature>
<gene>
    <name evidence="1" type="ORF">N5J77_28695</name>
</gene>
<reference evidence="1" key="1">
    <citation type="submission" date="2022-09" db="EMBL/GenBank/DDBJ databases">
        <title>Intensive care unit water sources are persistently colonized with multi-drug resistant bacteria and are the site of extensive horizontal gene transfer of antibiotic resistance genes.</title>
        <authorList>
            <person name="Diorio-Toth L."/>
        </authorList>
    </citation>
    <scope>NUCLEOTIDE SEQUENCE</scope>
    <source>
        <strain evidence="1">GD03659</strain>
    </source>
</reference>
<dbReference type="Proteomes" id="UP001162318">
    <property type="component" value="Unassembled WGS sequence"/>
</dbReference>
<name>A0AA42X0A2_SPHYA</name>
<protein>
    <submittedName>
        <fullName evidence="1">Uncharacterized protein</fullName>
    </submittedName>
</protein>
<sequence length="92" mass="9768">SLPIPLLAGEADPVAAATGFQPQEEGERTMAYTRYKGDPYWKRAKVGGTSADGTPYAKGDRVFFYPRSGATYAGDAATRASAEFDELASLEG</sequence>
<organism evidence="1 2">
    <name type="scientific">Sphingobium yanoikuyae</name>
    <name type="common">Sphingomonas yanoikuyae</name>
    <dbReference type="NCBI Taxonomy" id="13690"/>
    <lineage>
        <taxon>Bacteria</taxon>
        <taxon>Pseudomonadati</taxon>
        <taxon>Pseudomonadota</taxon>
        <taxon>Alphaproteobacteria</taxon>
        <taxon>Sphingomonadales</taxon>
        <taxon>Sphingomonadaceae</taxon>
        <taxon>Sphingobium</taxon>
    </lineage>
</organism>
<dbReference type="AlphaFoldDB" id="A0AA42X0A2"/>
<comment type="caution">
    <text evidence="1">The sequence shown here is derived from an EMBL/GenBank/DDBJ whole genome shotgun (WGS) entry which is preliminary data.</text>
</comment>
<dbReference type="RefSeq" id="WP_279776392.1">
    <property type="nucleotide sequence ID" value="NZ_JAOCKX010000087.1"/>
</dbReference>
<dbReference type="EMBL" id="JAOCKX010000087">
    <property type="protein sequence ID" value="MDH2135110.1"/>
    <property type="molecule type" value="Genomic_DNA"/>
</dbReference>
<evidence type="ECO:0000313" key="1">
    <source>
        <dbReference type="EMBL" id="MDH2135110.1"/>
    </source>
</evidence>